<comment type="caution">
    <text evidence="2">The sequence shown here is derived from an EMBL/GenBank/DDBJ whole genome shotgun (WGS) entry which is preliminary data.</text>
</comment>
<feature type="non-terminal residue" evidence="2">
    <location>
        <position position="1"/>
    </location>
</feature>
<protein>
    <recommendedName>
        <fullName evidence="4">Copia protein</fullName>
    </recommendedName>
</protein>
<organism evidence="2 3">
    <name type="scientific">Mucuna pruriens</name>
    <name type="common">Velvet bean</name>
    <name type="synonym">Dolichos pruriens</name>
    <dbReference type="NCBI Taxonomy" id="157652"/>
    <lineage>
        <taxon>Eukaryota</taxon>
        <taxon>Viridiplantae</taxon>
        <taxon>Streptophyta</taxon>
        <taxon>Embryophyta</taxon>
        <taxon>Tracheophyta</taxon>
        <taxon>Spermatophyta</taxon>
        <taxon>Magnoliopsida</taxon>
        <taxon>eudicotyledons</taxon>
        <taxon>Gunneridae</taxon>
        <taxon>Pentapetalae</taxon>
        <taxon>rosids</taxon>
        <taxon>fabids</taxon>
        <taxon>Fabales</taxon>
        <taxon>Fabaceae</taxon>
        <taxon>Papilionoideae</taxon>
        <taxon>50 kb inversion clade</taxon>
        <taxon>NPAAA clade</taxon>
        <taxon>indigoferoid/millettioid clade</taxon>
        <taxon>Phaseoleae</taxon>
        <taxon>Mucuna</taxon>
    </lineage>
</organism>
<dbReference type="AlphaFoldDB" id="A0A371EWP7"/>
<name>A0A371EWP7_MUCPR</name>
<accession>A0A371EWP7</accession>
<reference evidence="2" key="1">
    <citation type="submission" date="2018-05" db="EMBL/GenBank/DDBJ databases">
        <title>Draft genome of Mucuna pruriens seed.</title>
        <authorList>
            <person name="Nnadi N.E."/>
            <person name="Vos R."/>
            <person name="Hasami M.H."/>
            <person name="Devisetty U.K."/>
            <person name="Aguiy J.C."/>
        </authorList>
    </citation>
    <scope>NUCLEOTIDE SEQUENCE [LARGE SCALE GENOMIC DNA]</scope>
    <source>
        <strain evidence="2">JCA_2017</strain>
    </source>
</reference>
<evidence type="ECO:0000313" key="2">
    <source>
        <dbReference type="EMBL" id="RDX70451.1"/>
    </source>
</evidence>
<dbReference type="OrthoDB" id="1751476at2759"/>
<gene>
    <name evidence="2" type="ORF">CR513_50310</name>
</gene>
<proteinExistence type="predicted"/>
<evidence type="ECO:0000313" key="3">
    <source>
        <dbReference type="Proteomes" id="UP000257109"/>
    </source>
</evidence>
<dbReference type="Proteomes" id="UP000257109">
    <property type="component" value="Unassembled WGS sequence"/>
</dbReference>
<feature type="region of interest" description="Disordered" evidence="1">
    <location>
        <begin position="131"/>
        <end position="152"/>
    </location>
</feature>
<sequence length="152" mass="18050">MVNSIQEYFETRTISLQEIAITILNDNNSSKYFWAQAVSTICYLQNSTYIRPILKMTPYELKIWESLILSQIKEHSWDIFYVSKAYKVYNSRTLIVEEYIHVKFIDSKHDKELLELNYSFVDINLEDLHMPSKEPSLDEEPKKDKSKPTSRN</sequence>
<dbReference type="EMBL" id="QJKJ01011704">
    <property type="protein sequence ID" value="RDX70451.1"/>
    <property type="molecule type" value="Genomic_DNA"/>
</dbReference>
<evidence type="ECO:0000256" key="1">
    <source>
        <dbReference type="SAM" id="MobiDB-lite"/>
    </source>
</evidence>
<keyword evidence="3" id="KW-1185">Reference proteome</keyword>
<evidence type="ECO:0008006" key="4">
    <source>
        <dbReference type="Google" id="ProtNLM"/>
    </source>
</evidence>